<keyword evidence="4" id="KW-1185">Reference proteome</keyword>
<feature type="domain" description="KilA-N" evidence="2">
    <location>
        <begin position="6"/>
        <end position="108"/>
    </location>
</feature>
<dbReference type="AlphaFoldDB" id="I9QJ75"/>
<accession>I9QJ75</accession>
<dbReference type="InterPro" id="IPR017880">
    <property type="entry name" value="KilA_N"/>
</dbReference>
<dbReference type="Proteomes" id="UP000005974">
    <property type="component" value="Unassembled WGS sequence"/>
</dbReference>
<evidence type="ECO:0000259" key="2">
    <source>
        <dbReference type="PROSITE" id="PS51301"/>
    </source>
</evidence>
<dbReference type="Pfam" id="PF03374">
    <property type="entry name" value="ANT"/>
    <property type="match status" value="1"/>
</dbReference>
<reference evidence="3 4" key="1">
    <citation type="submission" date="2012-02" db="EMBL/GenBank/DDBJ databases">
        <title>The Genome Sequence of Bacteroides dorei CL02T12C06.</title>
        <authorList>
            <consortium name="The Broad Institute Genome Sequencing Platform"/>
            <person name="Earl A."/>
            <person name="Ward D."/>
            <person name="Feldgarden M."/>
            <person name="Gevers D."/>
            <person name="Zitomersky N.L."/>
            <person name="Coyne M.J."/>
            <person name="Comstock L.E."/>
            <person name="Young S.K."/>
            <person name="Zeng Q."/>
            <person name="Gargeya S."/>
            <person name="Fitzgerald M."/>
            <person name="Haas B."/>
            <person name="Abouelleil A."/>
            <person name="Alvarado L."/>
            <person name="Arachchi H.M."/>
            <person name="Berlin A."/>
            <person name="Chapman S.B."/>
            <person name="Gearin G."/>
            <person name="Goldberg J."/>
            <person name="Griggs A."/>
            <person name="Gujja S."/>
            <person name="Hansen M."/>
            <person name="Heiman D."/>
            <person name="Howarth C."/>
            <person name="Larimer J."/>
            <person name="Lui A."/>
            <person name="MacDonald P.J.P."/>
            <person name="McCowen C."/>
            <person name="Montmayeur A."/>
            <person name="Murphy C."/>
            <person name="Neiman D."/>
            <person name="Pearson M."/>
            <person name="Priest M."/>
            <person name="Roberts A."/>
            <person name="Saif S."/>
            <person name="Shea T."/>
            <person name="Sisk P."/>
            <person name="Stolte C."/>
            <person name="Sykes S."/>
            <person name="Wortman J."/>
            <person name="Nusbaum C."/>
            <person name="Birren B."/>
        </authorList>
    </citation>
    <scope>NUCLEOTIDE SEQUENCE [LARGE SCALE GENOMIC DNA]</scope>
    <source>
        <strain evidence="3 4">CL02T12C06</strain>
    </source>
</reference>
<dbReference type="RefSeq" id="WP_007849876.1">
    <property type="nucleotide sequence ID" value="NZ_JH724136.1"/>
</dbReference>
<dbReference type="SMART" id="SM01252">
    <property type="entry name" value="KilA-N"/>
    <property type="match status" value="1"/>
</dbReference>
<dbReference type="SUPFAM" id="SSF54616">
    <property type="entry name" value="DNA-binding domain of Mlu1-box binding protein MBP1"/>
    <property type="match status" value="1"/>
</dbReference>
<proteinExistence type="predicted"/>
<name>I9QJ75_9BACT</name>
<evidence type="ECO:0000313" key="4">
    <source>
        <dbReference type="Proteomes" id="UP000005974"/>
    </source>
</evidence>
<comment type="caution">
    <text evidence="3">The sequence shown here is derived from an EMBL/GenBank/DDBJ whole genome shotgun (WGS) entry which is preliminary data.</text>
</comment>
<dbReference type="PATRIC" id="fig|997876.3.peg.3929"/>
<dbReference type="OrthoDB" id="1078540at2"/>
<dbReference type="Pfam" id="PF04383">
    <property type="entry name" value="KilA-N"/>
    <property type="match status" value="1"/>
</dbReference>
<gene>
    <name evidence="3" type="ORF">HMPREF1064_03764</name>
</gene>
<dbReference type="HOGENOM" id="CLU_1033886_0_0_10"/>
<sequence>MRQLNENQIFQYNGSPITFQKGDSVMVNATEMAKPFGKRCNDFLSTKQTKELISSLSAKTGIPATGLVTVNQGGNNQGTWMHEDLALVFAQWLSPDFYLWCNDRIKELLQYGMTATQPTLEQMINNPDLVISLATQLKSEREEKQRLALEVQKKEQEKQTIIEEAKPAVVFTECVTSSSTNILIGDLAKLITQNGYKIGEIRLYEWMVENKFLIRRQRYSRSKNKYINDYMPTQRAAEMGLFFVKERPIVSGENPIFIKHTCYVTGKGQVYFLNKFKSLMAA</sequence>
<evidence type="ECO:0000313" key="3">
    <source>
        <dbReference type="EMBL" id="EIY29566.1"/>
    </source>
</evidence>
<dbReference type="InterPro" id="IPR005039">
    <property type="entry name" value="Ant_C"/>
</dbReference>
<dbReference type="GO" id="GO:0003677">
    <property type="term" value="F:DNA binding"/>
    <property type="evidence" value="ECO:0007669"/>
    <property type="project" value="InterPro"/>
</dbReference>
<dbReference type="InterPro" id="IPR018004">
    <property type="entry name" value="KilA/APSES_HTH"/>
</dbReference>
<dbReference type="InterPro" id="IPR036887">
    <property type="entry name" value="HTH_APSES_sf"/>
</dbReference>
<dbReference type="EMBL" id="AGXJ01000070">
    <property type="protein sequence ID" value="EIY29566.1"/>
    <property type="molecule type" value="Genomic_DNA"/>
</dbReference>
<organism evidence="3 4">
    <name type="scientific">Phocaeicola dorei CL02T12C06</name>
    <dbReference type="NCBI Taxonomy" id="997876"/>
    <lineage>
        <taxon>Bacteria</taxon>
        <taxon>Pseudomonadati</taxon>
        <taxon>Bacteroidota</taxon>
        <taxon>Bacteroidia</taxon>
        <taxon>Bacteroidales</taxon>
        <taxon>Bacteroidaceae</taxon>
        <taxon>Phocaeicola</taxon>
    </lineage>
</organism>
<dbReference type="PROSITE" id="PS51301">
    <property type="entry name" value="KILA_N"/>
    <property type="match status" value="1"/>
</dbReference>
<evidence type="ECO:0000256" key="1">
    <source>
        <dbReference type="SAM" id="Coils"/>
    </source>
</evidence>
<protein>
    <recommendedName>
        <fullName evidence="2">KilA-N domain-containing protein</fullName>
    </recommendedName>
</protein>
<keyword evidence="1" id="KW-0175">Coiled coil</keyword>
<feature type="coiled-coil region" evidence="1">
    <location>
        <begin position="134"/>
        <end position="164"/>
    </location>
</feature>